<reference evidence="2" key="1">
    <citation type="submission" date="2023-02" db="EMBL/GenBank/DDBJ databases">
        <title>Actinokineospora globicatena NBRC 15670.</title>
        <authorList>
            <person name="Ichikawa N."/>
            <person name="Sato H."/>
            <person name="Tonouchi N."/>
        </authorList>
    </citation>
    <scope>NUCLEOTIDE SEQUENCE</scope>
    <source>
        <strain evidence="2">NBRC 15670</strain>
    </source>
</reference>
<organism evidence="2 3">
    <name type="scientific">Actinokineospora globicatena</name>
    <dbReference type="NCBI Taxonomy" id="103729"/>
    <lineage>
        <taxon>Bacteria</taxon>
        <taxon>Bacillati</taxon>
        <taxon>Actinomycetota</taxon>
        <taxon>Actinomycetes</taxon>
        <taxon>Pseudonocardiales</taxon>
        <taxon>Pseudonocardiaceae</taxon>
        <taxon>Actinokineospora</taxon>
    </lineage>
</organism>
<evidence type="ECO:0000256" key="1">
    <source>
        <dbReference type="SAM" id="Phobius"/>
    </source>
</evidence>
<dbReference type="AlphaFoldDB" id="A0A9W6QHT1"/>
<keyword evidence="3" id="KW-1185">Reference proteome</keyword>
<dbReference type="EMBL" id="BSSD01000001">
    <property type="protein sequence ID" value="GLW90296.1"/>
    <property type="molecule type" value="Genomic_DNA"/>
</dbReference>
<protein>
    <submittedName>
        <fullName evidence="2">Uncharacterized protein</fullName>
    </submittedName>
</protein>
<evidence type="ECO:0000313" key="3">
    <source>
        <dbReference type="Proteomes" id="UP001165042"/>
    </source>
</evidence>
<name>A0A9W6QHT1_9PSEU</name>
<comment type="caution">
    <text evidence="2">The sequence shown here is derived from an EMBL/GenBank/DDBJ whole genome shotgun (WGS) entry which is preliminary data.</text>
</comment>
<evidence type="ECO:0000313" key="2">
    <source>
        <dbReference type="EMBL" id="GLW90296.1"/>
    </source>
</evidence>
<keyword evidence="1" id="KW-0812">Transmembrane</keyword>
<proteinExistence type="predicted"/>
<sequence>MEPSGESATVRGMSPTGIVLLTVLLLVSITERLSPLLFATYARLPSGETATENGDAPTGIVATTAPVVGL</sequence>
<keyword evidence="1" id="KW-1133">Transmembrane helix</keyword>
<gene>
    <name evidence="2" type="ORF">Aglo03_11120</name>
</gene>
<keyword evidence="1" id="KW-0472">Membrane</keyword>
<feature type="transmembrane region" description="Helical" evidence="1">
    <location>
        <begin position="12"/>
        <end position="29"/>
    </location>
</feature>
<dbReference type="Proteomes" id="UP001165042">
    <property type="component" value="Unassembled WGS sequence"/>
</dbReference>
<accession>A0A9W6QHT1</accession>